<proteinExistence type="predicted"/>
<dbReference type="InterPro" id="IPR003785">
    <property type="entry name" value="Creatininase/forma_Hydrolase"/>
</dbReference>
<dbReference type="Pfam" id="PF02633">
    <property type="entry name" value="Creatininase"/>
    <property type="match status" value="1"/>
</dbReference>
<dbReference type="KEGG" id="nps:KRR39_16390"/>
<dbReference type="PANTHER" id="PTHR35005:SF1">
    <property type="entry name" value="2-AMINO-5-FORMYLAMINO-6-RIBOSYLAMINOPYRIMIDIN-4(3H)-ONE 5'-MONOPHOSPHATE DEFORMYLASE"/>
    <property type="match status" value="1"/>
</dbReference>
<evidence type="ECO:0000313" key="1">
    <source>
        <dbReference type="EMBL" id="QWZ10617.1"/>
    </source>
</evidence>
<dbReference type="InterPro" id="IPR023871">
    <property type="entry name" value="MftE"/>
</dbReference>
<organism evidence="1 2">
    <name type="scientific">Nocardioides panacis</name>
    <dbReference type="NCBI Taxonomy" id="2849501"/>
    <lineage>
        <taxon>Bacteria</taxon>
        <taxon>Bacillati</taxon>
        <taxon>Actinomycetota</taxon>
        <taxon>Actinomycetes</taxon>
        <taxon>Propionibacteriales</taxon>
        <taxon>Nocardioidaceae</taxon>
        <taxon>Nocardioides</taxon>
    </lineage>
</organism>
<evidence type="ECO:0000313" key="2">
    <source>
        <dbReference type="Proteomes" id="UP000683575"/>
    </source>
</evidence>
<name>A0A975T3A2_9ACTN</name>
<dbReference type="NCBIfam" id="TIGR03964">
    <property type="entry name" value="mycofact_creat"/>
    <property type="match status" value="1"/>
</dbReference>
<protein>
    <submittedName>
        <fullName evidence="1">Mycofactocin biosynthesis peptidyl-dipeptidase MftE</fullName>
    </submittedName>
</protein>
<dbReference type="AlphaFoldDB" id="A0A975T3A2"/>
<dbReference type="PANTHER" id="PTHR35005">
    <property type="entry name" value="3-DEHYDRO-SCYLLO-INOSOSE HYDROLASE"/>
    <property type="match status" value="1"/>
</dbReference>
<keyword evidence="2" id="KW-1185">Reference proteome</keyword>
<accession>A0A975T3A2</accession>
<dbReference type="GO" id="GO:0016811">
    <property type="term" value="F:hydrolase activity, acting on carbon-nitrogen (but not peptide) bonds, in linear amides"/>
    <property type="evidence" value="ECO:0007669"/>
    <property type="project" value="TreeGrafter"/>
</dbReference>
<sequence>MGLGQQRWPKVRPGEVLLLVPVGSVEQHGPHLPLATDTMIANAVTRAAAERLDATGAQVLVAPSVNYGASGEHEGFPGTISIGHEALHLLLAEYGRSASHWASGVIFVNGHGGNTATVTKVVDLLRFEGRSVAWTSTALPDADAHAGETETSILRYLAPWSVRVDLMAAGATAPVQELMPRLRDEGVRGVSPNGVLGDPTTSSAERGRELFERLVRNLVAELTALDVTANGRLAGPTLSREPLGTP</sequence>
<reference evidence="1" key="1">
    <citation type="submission" date="2021-06" db="EMBL/GenBank/DDBJ databases">
        <title>Complete genome sequence of Nocardioides sp. G188.</title>
        <authorList>
            <person name="Im W.-T."/>
        </authorList>
    </citation>
    <scope>NUCLEOTIDE SEQUENCE</scope>
    <source>
        <strain evidence="1">G188</strain>
    </source>
</reference>
<dbReference type="Proteomes" id="UP000683575">
    <property type="component" value="Chromosome"/>
</dbReference>
<dbReference type="EMBL" id="CP077062">
    <property type="protein sequence ID" value="QWZ10617.1"/>
    <property type="molecule type" value="Genomic_DNA"/>
</dbReference>
<dbReference type="GO" id="GO:0009231">
    <property type="term" value="P:riboflavin biosynthetic process"/>
    <property type="evidence" value="ECO:0007669"/>
    <property type="project" value="TreeGrafter"/>
</dbReference>
<gene>
    <name evidence="1" type="primary">mftE</name>
    <name evidence="1" type="ORF">KRR39_16390</name>
</gene>